<keyword evidence="3" id="KW-1185">Reference proteome</keyword>
<protein>
    <submittedName>
        <fullName evidence="2">Uncharacterized protein</fullName>
    </submittedName>
</protein>
<reference evidence="2 3" key="1">
    <citation type="submission" date="2015-09" db="EMBL/GenBank/DDBJ databases">
        <title>Host preference determinants of Valsa canker pathogens revealed by comparative genomics.</title>
        <authorList>
            <person name="Yin Z."/>
            <person name="Huang L."/>
        </authorList>
    </citation>
    <scope>NUCLEOTIDE SEQUENCE [LARGE SCALE GENOMIC DNA]</scope>
    <source>
        <strain evidence="2 3">SXYLt</strain>
    </source>
</reference>
<dbReference type="Proteomes" id="UP000285146">
    <property type="component" value="Unassembled WGS sequence"/>
</dbReference>
<feature type="compositionally biased region" description="Polar residues" evidence="1">
    <location>
        <begin position="92"/>
        <end position="109"/>
    </location>
</feature>
<proteinExistence type="predicted"/>
<feature type="compositionally biased region" description="Polar residues" evidence="1">
    <location>
        <begin position="1"/>
        <end position="10"/>
    </location>
</feature>
<evidence type="ECO:0000313" key="3">
    <source>
        <dbReference type="Proteomes" id="UP000285146"/>
    </source>
</evidence>
<dbReference type="InParanoid" id="A0A423WV95"/>
<feature type="compositionally biased region" description="Polar residues" evidence="1">
    <location>
        <begin position="57"/>
        <end position="68"/>
    </location>
</feature>
<gene>
    <name evidence="2" type="ORF">VPNG_07057</name>
</gene>
<accession>A0A423WV95</accession>
<organism evidence="2 3">
    <name type="scientific">Cytospora leucostoma</name>
    <dbReference type="NCBI Taxonomy" id="1230097"/>
    <lineage>
        <taxon>Eukaryota</taxon>
        <taxon>Fungi</taxon>
        <taxon>Dikarya</taxon>
        <taxon>Ascomycota</taxon>
        <taxon>Pezizomycotina</taxon>
        <taxon>Sordariomycetes</taxon>
        <taxon>Sordariomycetidae</taxon>
        <taxon>Diaporthales</taxon>
        <taxon>Cytosporaceae</taxon>
        <taxon>Cytospora</taxon>
    </lineage>
</organism>
<evidence type="ECO:0000256" key="1">
    <source>
        <dbReference type="SAM" id="MobiDB-lite"/>
    </source>
</evidence>
<name>A0A423WV95_9PEZI</name>
<evidence type="ECO:0000313" key="2">
    <source>
        <dbReference type="EMBL" id="ROW07495.1"/>
    </source>
</evidence>
<dbReference type="EMBL" id="LKEB01000038">
    <property type="protein sequence ID" value="ROW07495.1"/>
    <property type="molecule type" value="Genomic_DNA"/>
</dbReference>
<sequence length="124" mass="13733">MALDKTTSSYAHGAGSGQPLPKVSPPETKQAVQDGKTYQASMDRLKSQGKTAKTGENKTQVTRGGQQASEEDRWLQQLRDLEAQPVNDTELPESQQSPHMKLSQSQLENMDSLDIMDAMERGEW</sequence>
<feature type="compositionally biased region" description="Basic and acidic residues" evidence="1">
    <location>
        <begin position="70"/>
        <end position="82"/>
    </location>
</feature>
<dbReference type="AlphaFoldDB" id="A0A423WV95"/>
<feature type="region of interest" description="Disordered" evidence="1">
    <location>
        <begin position="1"/>
        <end position="113"/>
    </location>
</feature>
<comment type="caution">
    <text evidence="2">The sequence shown here is derived from an EMBL/GenBank/DDBJ whole genome shotgun (WGS) entry which is preliminary data.</text>
</comment>